<reference evidence="15 16" key="1">
    <citation type="submission" date="2016-11" db="EMBL/GenBank/DDBJ databases">
        <title>Paenibacillus species isolates.</title>
        <authorList>
            <person name="Beno S.M."/>
        </authorList>
    </citation>
    <scope>NUCLEOTIDE SEQUENCE [LARGE SCALE GENOMIC DNA]</scope>
    <source>
        <strain evidence="15 16">FSL F4-0100</strain>
    </source>
</reference>
<feature type="domain" description="Ketosynthase family 3 (KS3)" evidence="13">
    <location>
        <begin position="2532"/>
        <end position="2949"/>
    </location>
</feature>
<dbReference type="GO" id="GO:0071770">
    <property type="term" value="P:DIM/DIP cell wall layer assembly"/>
    <property type="evidence" value="ECO:0007669"/>
    <property type="project" value="TreeGrafter"/>
</dbReference>
<evidence type="ECO:0000256" key="9">
    <source>
        <dbReference type="ARBA" id="ARBA00023268"/>
    </source>
</evidence>
<evidence type="ECO:0000256" key="10">
    <source>
        <dbReference type="PROSITE-ProRule" id="PRU01363"/>
    </source>
</evidence>
<keyword evidence="5" id="KW-0963">Cytoplasm</keyword>
<dbReference type="SMART" id="SM01294">
    <property type="entry name" value="PKS_PP_betabranch"/>
    <property type="match status" value="2"/>
</dbReference>
<dbReference type="GO" id="GO:0005886">
    <property type="term" value="C:plasma membrane"/>
    <property type="evidence" value="ECO:0007669"/>
    <property type="project" value="TreeGrafter"/>
</dbReference>
<dbReference type="InterPro" id="IPR018201">
    <property type="entry name" value="Ketoacyl_synth_AS"/>
</dbReference>
<keyword evidence="9" id="KW-0511">Multifunctional enzyme</keyword>
<evidence type="ECO:0000259" key="14">
    <source>
        <dbReference type="PROSITE" id="PS52019"/>
    </source>
</evidence>
<comment type="caution">
    <text evidence="15">The sequence shown here is derived from an EMBL/GenBank/DDBJ whole genome shotgun (WGS) entry which is preliminary data.</text>
</comment>
<evidence type="ECO:0000256" key="6">
    <source>
        <dbReference type="ARBA" id="ARBA00022553"/>
    </source>
</evidence>
<feature type="domain" description="Ketosynthase family 3 (KS3)" evidence="13">
    <location>
        <begin position="434"/>
        <end position="872"/>
    </location>
</feature>
<dbReference type="Gene3D" id="3.10.129.10">
    <property type="entry name" value="Hotdog Thioesterase"/>
    <property type="match status" value="1"/>
</dbReference>
<dbReference type="InterPro" id="IPR050091">
    <property type="entry name" value="PKS_NRPS_Biosynth_Enz"/>
</dbReference>
<evidence type="ECO:0000313" key="16">
    <source>
        <dbReference type="Proteomes" id="UP000187074"/>
    </source>
</evidence>
<dbReference type="InterPro" id="IPR054514">
    <property type="entry name" value="RhiE-like_linker"/>
</dbReference>
<dbReference type="Gene3D" id="3.40.47.10">
    <property type="match status" value="2"/>
</dbReference>
<dbReference type="InterPro" id="IPR009081">
    <property type="entry name" value="PP-bd_ACP"/>
</dbReference>
<dbReference type="InterPro" id="IPR013968">
    <property type="entry name" value="PKS_KR"/>
</dbReference>
<dbReference type="PROSITE" id="PS52004">
    <property type="entry name" value="KS3_2"/>
    <property type="match status" value="2"/>
</dbReference>
<dbReference type="InterPro" id="IPR014031">
    <property type="entry name" value="Ketoacyl_synth_C"/>
</dbReference>
<dbReference type="SMART" id="SM00826">
    <property type="entry name" value="PKS_DH"/>
    <property type="match status" value="1"/>
</dbReference>
<dbReference type="InterPro" id="IPR049900">
    <property type="entry name" value="PKS_mFAS_DH"/>
</dbReference>
<dbReference type="Gene3D" id="3.10.129.110">
    <property type="entry name" value="Polyketide synthase dehydratase"/>
    <property type="match status" value="2"/>
</dbReference>
<dbReference type="CDD" id="cd00833">
    <property type="entry name" value="PKS"/>
    <property type="match status" value="2"/>
</dbReference>
<dbReference type="InterPro" id="IPR014030">
    <property type="entry name" value="Ketoacyl_synth_N"/>
</dbReference>
<feature type="region of interest" description="Disordered" evidence="11">
    <location>
        <begin position="413"/>
        <end position="434"/>
    </location>
</feature>
<feature type="region of interest" description="N-terminal hotdog fold" evidence="10">
    <location>
        <begin position="1177"/>
        <end position="1304"/>
    </location>
</feature>
<feature type="domain" description="Carrier" evidence="12">
    <location>
        <begin position="2388"/>
        <end position="2465"/>
    </location>
</feature>
<dbReference type="PANTHER" id="PTHR43775">
    <property type="entry name" value="FATTY ACID SYNTHASE"/>
    <property type="match status" value="1"/>
</dbReference>
<feature type="active site" description="Proton acceptor; for dehydratase activity" evidence="10">
    <location>
        <position position="1206"/>
    </location>
</feature>
<dbReference type="InterPro" id="IPR016039">
    <property type="entry name" value="Thiolase-like"/>
</dbReference>
<dbReference type="Pfam" id="PF08659">
    <property type="entry name" value="KR"/>
    <property type="match status" value="1"/>
</dbReference>
<evidence type="ECO:0000256" key="11">
    <source>
        <dbReference type="SAM" id="MobiDB-lite"/>
    </source>
</evidence>
<gene>
    <name evidence="15" type="ORF">BK123_08510</name>
</gene>
<dbReference type="SUPFAM" id="SSF47336">
    <property type="entry name" value="ACP-like"/>
    <property type="match status" value="2"/>
</dbReference>
<dbReference type="CDD" id="cd08953">
    <property type="entry name" value="KR_2_SDR_x"/>
    <property type="match status" value="1"/>
</dbReference>
<feature type="domain" description="PKS/mFAS DH" evidence="14">
    <location>
        <begin position="1"/>
        <end position="276"/>
    </location>
</feature>
<evidence type="ECO:0000256" key="1">
    <source>
        <dbReference type="ARBA" id="ARBA00003299"/>
    </source>
</evidence>
<feature type="compositionally biased region" description="Basic and acidic residues" evidence="11">
    <location>
        <begin position="1019"/>
        <end position="1032"/>
    </location>
</feature>
<comment type="subcellular location">
    <subcellularLocation>
        <location evidence="2">Cytoplasm</location>
    </subcellularLocation>
</comment>
<dbReference type="PANTHER" id="PTHR43775:SF37">
    <property type="entry name" value="SI:DKEY-61P9.11"/>
    <property type="match status" value="1"/>
</dbReference>
<keyword evidence="4" id="KW-0596">Phosphopantetheine</keyword>
<dbReference type="SMART" id="SM00823">
    <property type="entry name" value="PKS_PP"/>
    <property type="match status" value="2"/>
</dbReference>
<dbReference type="PROSITE" id="PS52019">
    <property type="entry name" value="PKS_MFAS_DH"/>
    <property type="match status" value="3"/>
</dbReference>
<dbReference type="FunFam" id="3.40.47.10:FF:000019">
    <property type="entry name" value="Polyketide synthase type I"/>
    <property type="match status" value="2"/>
</dbReference>
<comment type="caution">
    <text evidence="10">Lacks conserved residue(s) required for the propagation of feature annotation.</text>
</comment>
<feature type="region of interest" description="Disordered" evidence="11">
    <location>
        <begin position="1013"/>
        <end position="1033"/>
    </location>
</feature>
<accession>A0A1R1B6D3</accession>
<dbReference type="Proteomes" id="UP000187074">
    <property type="component" value="Unassembled WGS sequence"/>
</dbReference>
<dbReference type="InterPro" id="IPR049551">
    <property type="entry name" value="PKS_DH_C"/>
</dbReference>
<dbReference type="Pfam" id="PF16197">
    <property type="entry name" value="KAsynt_C_assoc"/>
    <property type="match status" value="1"/>
</dbReference>
<dbReference type="Pfam" id="PF02801">
    <property type="entry name" value="Ketoacyl-synt_C"/>
    <property type="match status" value="2"/>
</dbReference>
<evidence type="ECO:0000313" key="15">
    <source>
        <dbReference type="EMBL" id="OME95115.1"/>
    </source>
</evidence>
<dbReference type="Gene3D" id="1.10.1200.10">
    <property type="entry name" value="ACP-like"/>
    <property type="match status" value="2"/>
</dbReference>
<dbReference type="Gene3D" id="3.40.50.720">
    <property type="entry name" value="NAD(P)-binding Rossmann-like Domain"/>
    <property type="match status" value="1"/>
</dbReference>
<feature type="region of interest" description="N-terminal hotdog fold" evidence="10">
    <location>
        <begin position="3140"/>
        <end position="3264"/>
    </location>
</feature>
<dbReference type="Pfam" id="PF00109">
    <property type="entry name" value="ketoacyl-synt"/>
    <property type="match status" value="2"/>
</dbReference>
<dbReference type="EMBL" id="MRTF01000002">
    <property type="protein sequence ID" value="OME95115.1"/>
    <property type="molecule type" value="Genomic_DNA"/>
</dbReference>
<dbReference type="GO" id="GO:0005737">
    <property type="term" value="C:cytoplasm"/>
    <property type="evidence" value="ECO:0007669"/>
    <property type="project" value="UniProtKB-SubCell"/>
</dbReference>
<comment type="pathway">
    <text evidence="3">Antibiotic biosynthesis; bacillaene biosynthesis.</text>
</comment>
<evidence type="ECO:0000256" key="5">
    <source>
        <dbReference type="ARBA" id="ARBA00022490"/>
    </source>
</evidence>
<dbReference type="SUPFAM" id="SSF51735">
    <property type="entry name" value="NAD(P)-binding Rossmann-fold domains"/>
    <property type="match status" value="2"/>
</dbReference>
<dbReference type="PROSITE" id="PS50075">
    <property type="entry name" value="CARRIER"/>
    <property type="match status" value="2"/>
</dbReference>
<proteinExistence type="predicted"/>
<evidence type="ECO:0000259" key="13">
    <source>
        <dbReference type="PROSITE" id="PS52004"/>
    </source>
</evidence>
<keyword evidence="8" id="KW-0677">Repeat</keyword>
<dbReference type="SUPFAM" id="SSF53335">
    <property type="entry name" value="S-adenosyl-L-methionine-dependent methyltransferases"/>
    <property type="match status" value="1"/>
</dbReference>
<feature type="region of interest" description="C-terminal hotdog fold" evidence="10">
    <location>
        <begin position="3279"/>
        <end position="3431"/>
    </location>
</feature>
<dbReference type="InterPro" id="IPR032821">
    <property type="entry name" value="PKS_assoc"/>
</dbReference>
<evidence type="ECO:0000256" key="7">
    <source>
        <dbReference type="ARBA" id="ARBA00022679"/>
    </source>
</evidence>
<dbReference type="SUPFAM" id="SSF53901">
    <property type="entry name" value="Thiolase-like"/>
    <property type="match status" value="2"/>
</dbReference>
<feature type="domain" description="PKS/mFAS DH" evidence="14">
    <location>
        <begin position="3140"/>
        <end position="3431"/>
    </location>
</feature>
<dbReference type="InterPro" id="IPR020807">
    <property type="entry name" value="PKS_DH"/>
</dbReference>
<comment type="function">
    <text evidence="1">Involved in some intermediate steps for the synthesis of the antibiotic polyketide bacillaene which is involved in secondary metabolism.</text>
</comment>
<dbReference type="PROSITE" id="PS00606">
    <property type="entry name" value="KS3_1"/>
    <property type="match status" value="1"/>
</dbReference>
<evidence type="ECO:0000259" key="12">
    <source>
        <dbReference type="PROSITE" id="PS50075"/>
    </source>
</evidence>
<dbReference type="STRING" id="1401.BK123_08510"/>
<dbReference type="Pfam" id="PF21089">
    <property type="entry name" value="PKS_DH_N"/>
    <property type="match status" value="3"/>
</dbReference>
<dbReference type="Pfam" id="PF00550">
    <property type="entry name" value="PP-binding"/>
    <property type="match status" value="2"/>
</dbReference>
<feature type="region of interest" description="N-terminal hotdog fold" evidence="10">
    <location>
        <begin position="1"/>
        <end position="114"/>
    </location>
</feature>
<organism evidence="15 16">
    <name type="scientific">Paenibacillus lautus</name>
    <name type="common">Bacillus lautus</name>
    <dbReference type="NCBI Taxonomy" id="1401"/>
    <lineage>
        <taxon>Bacteria</taxon>
        <taxon>Bacillati</taxon>
        <taxon>Bacillota</taxon>
        <taxon>Bacilli</taxon>
        <taxon>Bacillales</taxon>
        <taxon>Paenibacillaceae</taxon>
        <taxon>Paenibacillus</taxon>
    </lineage>
</organism>
<feature type="active site" description="Proton donor; for dehydratase activity" evidence="10">
    <location>
        <position position="190"/>
    </location>
</feature>
<name>A0A1R1B6D3_PAELA</name>
<feature type="domain" description="PKS/mFAS DH" evidence="14">
    <location>
        <begin position="1177"/>
        <end position="1470"/>
    </location>
</feature>
<dbReference type="InterPro" id="IPR042104">
    <property type="entry name" value="PKS_dehydratase_sf"/>
</dbReference>
<protein>
    <submittedName>
        <fullName evidence="15">Polyketide synthase</fullName>
    </submittedName>
</protein>
<feature type="region of interest" description="C-terminal hotdog fold" evidence="10">
    <location>
        <begin position="129"/>
        <end position="276"/>
    </location>
</feature>
<evidence type="ECO:0000256" key="4">
    <source>
        <dbReference type="ARBA" id="ARBA00022450"/>
    </source>
</evidence>
<feature type="active site" description="Proton acceptor; for dehydratase activity" evidence="10">
    <location>
        <position position="17"/>
    </location>
</feature>
<sequence>MYEQFNLSAKNPIISNHKVYGQQLLPGLAYIDLIYQVYKKHHYAFDKLELRHLSIYKPLIVGRDVTVRLGIQCDEASPGRWRIRLEGQNRRNGMEEPEQTLYATAEMHARDQVSYSETLDLGFVKGAANRVLTIHDIYEEYRSQDLVHTGFMKAEGQIYEMDTAAILDLSISREAMASSQEFLFHPALIDGSGVGGGRIYAPSAQEEQRLFLPLSYAVFNASEPLQERCITRVQRSSVLHKNELMFWTMEFFNGDGKKVGELKNLSTKLVRDAGLIHPERKGSLSSSQITERRKPPRVSSNKQVQITGADETAPVISIEQFLRQLMADTLNCKVEDIHPESGYYEMGLDSPGLLEIVRAIETSINISLPPTLLFEYTTIAELASYLEENYASKFKQSEAASVISVPDTASDPEFQSSFKRSPSGSNLSNNPATEGDVAIIGMSGRYPQARNLHEFWRNLQEGKDCISEIPKSRWEWKKLDGIKSAGGKAMSKWGGFIDDPDCFDPKFFRISPREAETMDPQERLFLETCWEAIEDAGYTPKSLVPPRGKNNRRKVGVFAGVMHKDYSLVGAEAASQGEAFPLSLNAGPIANRVSYFCNFHGPSMTVDTLCSSSLTAVHLAMESLKRGESEVALAGGVNLSLHPSKYMTYGLWGMHSSDGYCHTFGEGGDGYVSAEGVAAVLLKPLNKAVQDNDRIYAVIKGSAINHVGTVSGIMVPGPVAQGEVIADCLEQSGINPRMIGYVEAHGTGTSLGDPIEIEGLMKAFELYTRERQYCSIGSVKSNIGHAESAAGVIGLQKAALQIYHKTLVPSLHSEQLNPYIDFEQSPFYVQHTKEEWKQPVTMDGMRKISYPRRAALSSFGATGSNAHMILEEYIGAKVSDTTQANHGQERPVIVPVSAKNEERLKTYAKEMLDYLLGLPESEPVQQDKEPGFTVGLQGKLKELLADIMHVHEELIELDVPWSEYGVEPVHIRLLKGKIQDEFLVEIDDQEWGQRSTIASVTAHLLNEHPEVMGAPNVGTDHDGGSDDQDKRGQNRSIISIEDVAYTLQVGREAMEERVVFVAQDILELIQGLQAFLENKELKHGFRGKAKLMKDTAASSSAGDRNKQSVSQWIDEENWNELAEGWALGMELDWNLLYGESTRPSRISLPTYPFARERYWVPAAGKPIVAATAEAGIHPLLHKNTSDFTEQRFSSTFRGNEFFLSDHVVGKQKILPGVAYLEMARMAVMESLGSRAEHHTEIRLKNVVWIRPVSVGEEYAEVNIRLLPAEHGGIVYEIYSQVQESTRAEPVVHSKGSAELLPAGTKDVLNIEDLKRHCGEQCFLSSQFYEVFHETGMEYGPAHRGIEKAYVGAGQILAKLSLPSSVSNTLKEYVLHPSLMDSALQATIAYSMNSGGMPPVSVNPVMPFALQELDIRGECTPNMWAWIRNNDKAAKTGLTPKLDIDICDDQGNICVRIKGFSTRVLEGELEASSRSNAAPQEAMVQTPVGNIHLVPAWEAVPAENGTWQAHDSDHVIYVGGEENRSMIQQMYPRVHFFDLNPADTISEIAAKLEAFGIVDHIVWVAPAGPSTSLEDEKLIERQEHGVIPLFRLIKAFIGLGYSARALGWTVITFDTQRVNESRKVDPSHAGIHGLVGSMAKEYPSWNIRIIDLEAGSPWPVSDIFTLPADRRGHPWVYRKQQWYRQQLIPLNNPATAESSFRQGGVYVVIGGAGGIGKAWSEYMVRAYGAHVVWIGRRQMDEHIRADLDRIARFGPRPVYISADATDYEELRAAYEKIKQTYSRINGVVHSAMVLSNRSLLDMEEDQFRSGLSAKIDVTVRMAQVFRKEPLDFVMFFSSLIAFIKNPKQSHYASGCSFKDAFAHRLSHEWPCKVKVMNWGYWSSDDASASEDVQQLSRIGMGLIEPEAGMKALERLVSNPIHQMAMITTTKPLIVEGMNPKERIDIRSDSIPSVINKIRDYNSGTADRLQNMNEAQSLNKEMISLLSRMLLSEISSMGLLEKDTKSAESNAHIGIIPMYQKWFEESLRVLVQHHYLYQDGEMYKVTDPLSVDKALLWKEWELKKVEWLEDPSLKAWMTLAEEVMLALPEILTGKRLATDIMFPNSSMNLVEGIYKNNPVADHFNEVLADTLLAYMEERINESPAVKIRIIEIGAGTGGTSSRLFQKLKPYNDYIEEYCYTDISKAFLLFAEKEYGPHNPFLTYKILNVDAPVAGSDTPLGEFDIAIATNVLHATRNTRQTLGNTKSVLKKNGLILINELSDNRLFTHLTFGLLEGWWLYEDAPLRIPGSPGLYPETWKDVLESEGYEAVFFPAKESHEWGQQIIAASSNGVVRVKQVPHSDRADAEVKRTFNAKPFDTRDRLETIATVEEQPRVKIVAAKQASTVMTEQMLEDHVKETIIEKLSEALKVNRNEIELEESFADYGLDSIIGVHLVQVLNQALRIELDTTSLFDYSSVKQLTAYILSDHRDAVAGLLGQNLNKPVVSDDNRLDIPELVEAASPSYSSRFIDKASLSGKQAPDLVKHEVAPMTPMNKEPIAIIGMSGKYAKSANVNELWTHLSNGAELIGESPRWDLSAHYPKEAQYCDRGGFVENIDQFDPFFFNINGLEASYMDPQQRIFMEECWKALEDSGYAGSRIQGRHCGVYVGCLGGAGDYQQLFGDDAPAQAFWGIAGSVIPARIAYYLDLKGPAIAIDTACSSSLVAVHMACQGLWSGETEMALAGGVFIQSTPWYYLSTNKAGMLSTTGHSYTFDERADGFIPGEGAGVLVLKRLQEAIHDGDHIYGVIRGSGMNQDGTTNGITAPSAVSQERLERNVYDAFQIDPGDIQVVEAHGTGTKLGDPIEYQALTKAFRNYTDNKEYCAIGSIKTNIGHAAHAAGVAGIIKVLLSLKHKQIPPTLNFETGNSNIQFKDSPFYVNTSLRDWEKGRSGKRRAAVSSFGFSGTNAHIVIEEAPEPTGSHTDKPGYLIVLSARTPEQLRKQANQLLDFCQDDRHADCGNLSYTLLAGRKHFNNRLACVVRSLDELMTFLGKWLARSKVPQVYVSELNENDRREQPSLKRYGNQCIQECHSVEPTEYVERLTTIAELYIQGYGLDYEALFSNERYTIISLPTYPFATERYWVPEEKGKGSSSIESAPQGQAMLHPLLHQNTSDLSGVRYSSTFNRGEPLLASTDVSGRNTLSGMIYVEMARKAAELSGGVFLDPHEEIQIKDVVWSQPVEFVQDLQLHIDIFPDAGDLSYEIYSTADKNSIDPVIHNQGRVSTTALQSKALRADMSLVQAQCNVKYFSKFEWYKVYVEAGIIHSPQQQVVEEMFIGHHQLLAKLSMHSAFRASSHHFILHPSVTEAAMQATLGLLPDWYEQMGSGIVSSAQPLSLQEVHMIGKPTPLSWVHVRNSAYGVQGTNIKVDIDFCDHHGALYATMRGLTARLESNGQHTVKHAKVGGGLQI</sequence>
<feature type="compositionally biased region" description="Polar residues" evidence="11">
    <location>
        <begin position="413"/>
        <end position="432"/>
    </location>
</feature>
<feature type="region of interest" description="Disordered" evidence="11">
    <location>
        <begin position="281"/>
        <end position="303"/>
    </location>
</feature>
<dbReference type="Gene3D" id="3.10.129.120">
    <property type="match status" value="1"/>
</dbReference>
<dbReference type="SMART" id="SM00822">
    <property type="entry name" value="PKS_KR"/>
    <property type="match status" value="1"/>
</dbReference>
<dbReference type="InterPro" id="IPR029063">
    <property type="entry name" value="SAM-dependent_MTases_sf"/>
</dbReference>
<dbReference type="Pfam" id="PF14765">
    <property type="entry name" value="PS-DH"/>
    <property type="match status" value="2"/>
</dbReference>
<dbReference type="Pfam" id="PF22621">
    <property type="entry name" value="CurL-like_PKS_C"/>
    <property type="match status" value="1"/>
</dbReference>
<dbReference type="InterPro" id="IPR013217">
    <property type="entry name" value="Methyltransf_12"/>
</dbReference>
<keyword evidence="6" id="KW-0597">Phosphoprotein</keyword>
<feature type="active site" description="Proton donor; for dehydratase activity" evidence="10">
    <location>
        <position position="1380"/>
    </location>
</feature>
<dbReference type="InterPro" id="IPR020841">
    <property type="entry name" value="PKS_Beta-ketoAc_synthase_dom"/>
</dbReference>
<dbReference type="Pfam" id="PF22336">
    <property type="entry name" value="RhiE-like_linker"/>
    <property type="match status" value="1"/>
</dbReference>
<dbReference type="GO" id="GO:0004315">
    <property type="term" value="F:3-oxoacyl-[acyl-carrier-protein] synthase activity"/>
    <property type="evidence" value="ECO:0007669"/>
    <property type="project" value="InterPro"/>
</dbReference>
<dbReference type="InterPro" id="IPR036291">
    <property type="entry name" value="NAD(P)-bd_dom_sf"/>
</dbReference>
<keyword evidence="7" id="KW-0808">Transferase</keyword>
<dbReference type="GO" id="GO:0006633">
    <property type="term" value="P:fatty acid biosynthetic process"/>
    <property type="evidence" value="ECO:0007669"/>
    <property type="project" value="InterPro"/>
</dbReference>
<evidence type="ECO:0000256" key="8">
    <source>
        <dbReference type="ARBA" id="ARBA00022737"/>
    </source>
</evidence>
<dbReference type="Pfam" id="PF08242">
    <property type="entry name" value="Methyltransf_12"/>
    <property type="match status" value="1"/>
</dbReference>
<evidence type="ECO:0000256" key="3">
    <source>
        <dbReference type="ARBA" id="ARBA00004789"/>
    </source>
</evidence>
<dbReference type="Gene3D" id="1.10.1240.100">
    <property type="match status" value="1"/>
</dbReference>
<dbReference type="GO" id="GO:0031177">
    <property type="term" value="F:phosphopantetheine binding"/>
    <property type="evidence" value="ECO:0007669"/>
    <property type="project" value="InterPro"/>
</dbReference>
<dbReference type="InterPro" id="IPR049552">
    <property type="entry name" value="PKS_DH_N"/>
</dbReference>
<evidence type="ECO:0000256" key="2">
    <source>
        <dbReference type="ARBA" id="ARBA00004496"/>
    </source>
</evidence>
<dbReference type="CDD" id="cd02440">
    <property type="entry name" value="AdoMet_MTases"/>
    <property type="match status" value="1"/>
</dbReference>
<dbReference type="InterPro" id="IPR020806">
    <property type="entry name" value="PKS_PP-bd"/>
</dbReference>
<dbReference type="InterPro" id="IPR057326">
    <property type="entry name" value="KR_dom"/>
</dbReference>
<dbReference type="SMART" id="SM00825">
    <property type="entry name" value="PKS_KS"/>
    <property type="match status" value="2"/>
</dbReference>
<feature type="region of interest" description="C-terminal hotdog fold" evidence="10">
    <location>
        <begin position="1318"/>
        <end position="1470"/>
    </location>
</feature>
<dbReference type="InterPro" id="IPR036736">
    <property type="entry name" value="ACP-like_sf"/>
</dbReference>
<dbReference type="Gene3D" id="3.30.70.3290">
    <property type="match status" value="1"/>
</dbReference>
<feature type="domain" description="Carrier" evidence="12">
    <location>
        <begin position="313"/>
        <end position="390"/>
    </location>
</feature>
<dbReference type="GO" id="GO:0004312">
    <property type="term" value="F:fatty acid synthase activity"/>
    <property type="evidence" value="ECO:0007669"/>
    <property type="project" value="TreeGrafter"/>
</dbReference>
<dbReference type="Gene3D" id="3.40.50.150">
    <property type="entry name" value="Vaccinia Virus protein VP39"/>
    <property type="match status" value="1"/>
</dbReference>